<keyword evidence="6 8" id="KW-1133">Transmembrane helix</keyword>
<proteinExistence type="inferred from homology"/>
<dbReference type="PANTHER" id="PTHR32021:SF5">
    <property type="entry name" value="CASP-LIKE PROTEIN 5B3"/>
    <property type="match status" value="1"/>
</dbReference>
<evidence type="ECO:0000256" key="2">
    <source>
        <dbReference type="ARBA" id="ARBA00007651"/>
    </source>
</evidence>
<reference evidence="10" key="1">
    <citation type="submission" date="2021-01" db="EMBL/GenBank/DDBJ databases">
        <authorList>
            <person name="Bezrukov I."/>
        </authorList>
    </citation>
    <scope>NUCLEOTIDE SEQUENCE</scope>
</reference>
<feature type="transmembrane region" description="Helical" evidence="8">
    <location>
        <begin position="285"/>
        <end position="318"/>
    </location>
</feature>
<dbReference type="GO" id="GO:0005886">
    <property type="term" value="C:plasma membrane"/>
    <property type="evidence" value="ECO:0007669"/>
    <property type="project" value="UniProtKB-SubCell"/>
</dbReference>
<comment type="subcellular location">
    <subcellularLocation>
        <location evidence="1 8">Cell membrane</location>
        <topology evidence="1 8">Multi-pass membrane protein</topology>
    </subcellularLocation>
</comment>
<comment type="subunit">
    <text evidence="3 8">Homodimer and heterodimers.</text>
</comment>
<evidence type="ECO:0000259" key="9">
    <source>
        <dbReference type="Pfam" id="PF04535"/>
    </source>
</evidence>
<evidence type="ECO:0000313" key="11">
    <source>
        <dbReference type="Proteomes" id="UP000682877"/>
    </source>
</evidence>
<keyword evidence="7 8" id="KW-0472">Membrane</keyword>
<evidence type="ECO:0000256" key="5">
    <source>
        <dbReference type="ARBA" id="ARBA00022692"/>
    </source>
</evidence>
<evidence type="ECO:0000256" key="8">
    <source>
        <dbReference type="RuleBase" id="RU361233"/>
    </source>
</evidence>
<evidence type="ECO:0000256" key="1">
    <source>
        <dbReference type="ARBA" id="ARBA00004651"/>
    </source>
</evidence>
<feature type="domain" description="Casparian strip membrane protein" evidence="9">
    <location>
        <begin position="217"/>
        <end position="346"/>
    </location>
</feature>
<evidence type="ECO:0000256" key="3">
    <source>
        <dbReference type="ARBA" id="ARBA00011489"/>
    </source>
</evidence>
<keyword evidence="11" id="KW-1185">Reference proteome</keyword>
<dbReference type="Pfam" id="PF04535">
    <property type="entry name" value="CASP_dom"/>
    <property type="match status" value="1"/>
</dbReference>
<keyword evidence="4 8" id="KW-1003">Cell membrane</keyword>
<dbReference type="Proteomes" id="UP000682877">
    <property type="component" value="Chromosome 3"/>
</dbReference>
<comment type="similarity">
    <text evidence="2 8">Belongs to the Casparian strip membrane proteins (CASP) family.</text>
</comment>
<feature type="transmembrane region" description="Helical" evidence="8">
    <location>
        <begin position="178"/>
        <end position="198"/>
    </location>
</feature>
<feature type="transmembrane region" description="Helical" evidence="8">
    <location>
        <begin position="247"/>
        <end position="273"/>
    </location>
</feature>
<evidence type="ECO:0000256" key="7">
    <source>
        <dbReference type="ARBA" id="ARBA00023136"/>
    </source>
</evidence>
<dbReference type="AlphaFoldDB" id="A0A8S1ZZN2"/>
<dbReference type="InterPro" id="IPR008637">
    <property type="entry name" value="HR_lesion"/>
</dbReference>
<sequence>MEKTQESVVRYGRKIEKMPFLMPAGRVVFATAFIVSAWREYYGFGVAADELRPKLGFFENQAKYIVALGIMMKFVGGILFIFNTYLGASLLLVYQAILSPILYDFYNRDFDRDHFTIFYTKFKEFVNETVSADDGVAMSLYTSMVNEESRQKFCDQLNEIARLAISNPLFTPSEFNTLFIRFIKGVGVVAVLACFIAMKHRHGVLIKKTIMIDIPGTPGTLTGLVLRISQCVFAAGSISYMVTSGGFFSFTAFCYLIAAMGLQVIWSFGLAILDTFALVRKKTLLSPVLVSLFVVGDWVTSTLSLAGASSSAGITVLYFGDLGSCSFEAECWKYQLSVALAFLCWITIAISSLTTLWLLASA</sequence>
<evidence type="ECO:0000313" key="10">
    <source>
        <dbReference type="EMBL" id="CAE5968379.1"/>
    </source>
</evidence>
<feature type="transmembrane region" description="Helical" evidence="8">
    <location>
        <begin position="338"/>
        <end position="360"/>
    </location>
</feature>
<dbReference type="Pfam" id="PF05514">
    <property type="entry name" value="HR_lesion"/>
    <property type="match status" value="1"/>
</dbReference>
<gene>
    <name evidence="10" type="ORF">AARE701A_LOCUS7941</name>
</gene>
<dbReference type="PANTHER" id="PTHR32021">
    <property type="entry name" value="CASP-LIKE PROTEIN 5B3"/>
    <property type="match status" value="1"/>
</dbReference>
<protein>
    <recommendedName>
        <fullName evidence="8">CASP-like protein</fullName>
    </recommendedName>
</protein>
<evidence type="ECO:0000256" key="6">
    <source>
        <dbReference type="ARBA" id="ARBA00022989"/>
    </source>
</evidence>
<dbReference type="InterPro" id="IPR045009">
    <property type="entry name" value="CASPL-5"/>
</dbReference>
<evidence type="ECO:0000256" key="4">
    <source>
        <dbReference type="ARBA" id="ARBA00022475"/>
    </source>
</evidence>
<organism evidence="10 11">
    <name type="scientific">Arabidopsis arenosa</name>
    <name type="common">Sand rock-cress</name>
    <name type="synonym">Cardaminopsis arenosa</name>
    <dbReference type="NCBI Taxonomy" id="38785"/>
    <lineage>
        <taxon>Eukaryota</taxon>
        <taxon>Viridiplantae</taxon>
        <taxon>Streptophyta</taxon>
        <taxon>Embryophyta</taxon>
        <taxon>Tracheophyta</taxon>
        <taxon>Spermatophyta</taxon>
        <taxon>Magnoliopsida</taxon>
        <taxon>eudicotyledons</taxon>
        <taxon>Gunneridae</taxon>
        <taxon>Pentapetalae</taxon>
        <taxon>rosids</taxon>
        <taxon>malvids</taxon>
        <taxon>Brassicales</taxon>
        <taxon>Brassicaceae</taxon>
        <taxon>Camelineae</taxon>
        <taxon>Arabidopsis</taxon>
    </lineage>
</organism>
<dbReference type="InterPro" id="IPR006702">
    <property type="entry name" value="CASP_dom"/>
</dbReference>
<keyword evidence="5 8" id="KW-0812">Transmembrane</keyword>
<name>A0A8S1ZZN2_ARAAE</name>
<accession>A0A8S1ZZN2</accession>
<dbReference type="EMBL" id="LR999453">
    <property type="protein sequence ID" value="CAE5968379.1"/>
    <property type="molecule type" value="Genomic_DNA"/>
</dbReference>